<accession>A0A8D8A4A7</accession>
<evidence type="ECO:0000313" key="1">
    <source>
        <dbReference type="EMBL" id="CAG6449720.1"/>
    </source>
</evidence>
<protein>
    <submittedName>
        <fullName evidence="1">(northern house mosquito) hypothetical protein</fullName>
    </submittedName>
</protein>
<sequence length="152" mass="17063">MLQLLHSKEFLAGSKVPRTKLECTKNFLNDGKMKKIQNIKNIKTEKCNEKKSNKIICVPSPQPGPVRLPLRREKISCVGSTLVDAFGLLLVDCCCCRGRRLETRWHRDAELVEPVSAGRTRCRSRPESVEGQVAHVGALFAVEPVRRGKVDL</sequence>
<organism evidence="1">
    <name type="scientific">Culex pipiens</name>
    <name type="common">House mosquito</name>
    <dbReference type="NCBI Taxonomy" id="7175"/>
    <lineage>
        <taxon>Eukaryota</taxon>
        <taxon>Metazoa</taxon>
        <taxon>Ecdysozoa</taxon>
        <taxon>Arthropoda</taxon>
        <taxon>Hexapoda</taxon>
        <taxon>Insecta</taxon>
        <taxon>Pterygota</taxon>
        <taxon>Neoptera</taxon>
        <taxon>Endopterygota</taxon>
        <taxon>Diptera</taxon>
        <taxon>Nematocera</taxon>
        <taxon>Culicoidea</taxon>
        <taxon>Culicidae</taxon>
        <taxon>Culicinae</taxon>
        <taxon>Culicini</taxon>
        <taxon>Culex</taxon>
        <taxon>Culex</taxon>
    </lineage>
</organism>
<proteinExistence type="predicted"/>
<dbReference type="EMBL" id="HBUE01013773">
    <property type="protein sequence ID" value="CAG6449719.1"/>
    <property type="molecule type" value="Transcribed_RNA"/>
</dbReference>
<dbReference type="EMBL" id="HBUE01013776">
    <property type="protein sequence ID" value="CAG6449720.1"/>
    <property type="molecule type" value="Transcribed_RNA"/>
</dbReference>
<dbReference type="AlphaFoldDB" id="A0A8D8A4A7"/>
<name>A0A8D8A4A7_CULPI</name>
<reference evidence="1" key="1">
    <citation type="submission" date="2021-05" db="EMBL/GenBank/DDBJ databases">
        <authorList>
            <person name="Alioto T."/>
            <person name="Alioto T."/>
            <person name="Gomez Garrido J."/>
        </authorList>
    </citation>
    <scope>NUCLEOTIDE SEQUENCE</scope>
</reference>